<feature type="transmembrane region" description="Helical" evidence="1">
    <location>
        <begin position="12"/>
        <end position="34"/>
    </location>
</feature>
<organism evidence="2 3">
    <name type="scientific">Hymenobacter gummosus</name>
    <dbReference type="NCBI Taxonomy" id="1776032"/>
    <lineage>
        <taxon>Bacteria</taxon>
        <taxon>Pseudomonadati</taxon>
        <taxon>Bacteroidota</taxon>
        <taxon>Cytophagia</taxon>
        <taxon>Cytophagales</taxon>
        <taxon>Hymenobacteraceae</taxon>
        <taxon>Hymenobacter</taxon>
    </lineage>
</organism>
<evidence type="ECO:0000256" key="1">
    <source>
        <dbReference type="SAM" id="Phobius"/>
    </source>
</evidence>
<dbReference type="EMBL" id="RXOF01000013">
    <property type="protein sequence ID" value="RTQ47125.1"/>
    <property type="molecule type" value="Genomic_DNA"/>
</dbReference>
<dbReference type="AlphaFoldDB" id="A0A3S0J7P8"/>
<dbReference type="Pfam" id="PF19528">
    <property type="entry name" value="DUF6056"/>
    <property type="match status" value="1"/>
</dbReference>
<accession>A0A3S0J7P8</accession>
<dbReference type="OrthoDB" id="865426at2"/>
<feature type="transmembrane region" description="Helical" evidence="1">
    <location>
        <begin position="312"/>
        <end position="332"/>
    </location>
</feature>
<proteinExistence type="predicted"/>
<name>A0A3S0J7P8_9BACT</name>
<keyword evidence="1" id="KW-0812">Transmembrane</keyword>
<sequence length="491" mass="53592">MPTNSAARATARYWLIPAALTFAALLPLALLSYYNHPFMDDYFNAANAQRLGFWGAQRELYLRWTGRFFSSLLAVGANPMQFGWYDGLRLTPFLILSCTCLIAYLAVRTLSPPGRPRVEAAVLAGSFLLVYLQLIPSLYPTFYWFTGSVVYQLAGMWVLLALAAGVRAGRAASAPARRGWWLTAAFGVVAAGGSNEMALLHVLLGLGLLTLLHWRRPARSSWLGLLAVAGVAAAVSLAAPGNFVRMAEEFAVNPTRRGLLAGLNEAVPQAFFHARSFLKSIPWPLWLGLTAAWALVVLQWRRTAGLPTAPRLPWYLGLPCLIVGLYATELLLQLAMGRQGPDRVINGVWLFWLPAWLTAVWAAVAAAPARRAGPAPAWTTALACTALLLGVYGLGLPQRAWRELLRNGAAYDAQMLAREALLRGDAGGRPPHLVVPPILGITPEHVLISGWDLSADPNLYINTETALYFGLQSLRVDEKLLPQAHPDFRNN</sequence>
<feature type="transmembrane region" description="Helical" evidence="1">
    <location>
        <begin position="142"/>
        <end position="168"/>
    </location>
</feature>
<feature type="transmembrane region" description="Helical" evidence="1">
    <location>
        <begin position="118"/>
        <end position="136"/>
    </location>
</feature>
<feature type="transmembrane region" description="Helical" evidence="1">
    <location>
        <begin position="88"/>
        <end position="106"/>
    </location>
</feature>
<evidence type="ECO:0000313" key="3">
    <source>
        <dbReference type="Proteomes" id="UP000282184"/>
    </source>
</evidence>
<feature type="transmembrane region" description="Helical" evidence="1">
    <location>
        <begin position="375"/>
        <end position="396"/>
    </location>
</feature>
<keyword evidence="3" id="KW-1185">Reference proteome</keyword>
<keyword evidence="1" id="KW-0472">Membrane</keyword>
<feature type="transmembrane region" description="Helical" evidence="1">
    <location>
        <begin position="180"/>
        <end position="209"/>
    </location>
</feature>
<reference evidence="2 3" key="1">
    <citation type="submission" date="2018-12" db="EMBL/GenBank/DDBJ databases">
        <title>Hymenobacter gummosus sp. nov., isolated from a spring.</title>
        <authorList>
            <person name="Nie L."/>
        </authorList>
    </citation>
    <scope>NUCLEOTIDE SEQUENCE [LARGE SCALE GENOMIC DNA]</scope>
    <source>
        <strain evidence="2 3">KCTC 52166</strain>
    </source>
</reference>
<keyword evidence="1" id="KW-1133">Transmembrane helix</keyword>
<gene>
    <name evidence="2" type="ORF">EJV47_19705</name>
</gene>
<dbReference type="Proteomes" id="UP000282184">
    <property type="component" value="Unassembled WGS sequence"/>
</dbReference>
<dbReference type="InterPro" id="IPR045691">
    <property type="entry name" value="DUF6056"/>
</dbReference>
<dbReference type="RefSeq" id="WP_126694924.1">
    <property type="nucleotide sequence ID" value="NZ_RXOF01000013.1"/>
</dbReference>
<evidence type="ECO:0008006" key="4">
    <source>
        <dbReference type="Google" id="ProtNLM"/>
    </source>
</evidence>
<feature type="transmembrane region" description="Helical" evidence="1">
    <location>
        <begin position="221"/>
        <end position="239"/>
    </location>
</feature>
<feature type="transmembrane region" description="Helical" evidence="1">
    <location>
        <begin position="344"/>
        <end position="369"/>
    </location>
</feature>
<protein>
    <recommendedName>
        <fullName evidence="4">Glycosyltransferase RgtA/B/C/D-like domain-containing protein</fullName>
    </recommendedName>
</protein>
<comment type="caution">
    <text evidence="2">The sequence shown here is derived from an EMBL/GenBank/DDBJ whole genome shotgun (WGS) entry which is preliminary data.</text>
</comment>
<evidence type="ECO:0000313" key="2">
    <source>
        <dbReference type="EMBL" id="RTQ47125.1"/>
    </source>
</evidence>
<feature type="transmembrane region" description="Helical" evidence="1">
    <location>
        <begin position="283"/>
        <end position="300"/>
    </location>
</feature>